<evidence type="ECO:0000313" key="1">
    <source>
        <dbReference type="EMBL" id="JAD33495.1"/>
    </source>
</evidence>
<dbReference type="AlphaFoldDB" id="A0A0A8Z9S4"/>
<reference evidence="1" key="2">
    <citation type="journal article" date="2015" name="Data Brief">
        <title>Shoot transcriptome of the giant reed, Arundo donax.</title>
        <authorList>
            <person name="Barrero R.A."/>
            <person name="Guerrero F.D."/>
            <person name="Moolhuijzen P."/>
            <person name="Goolsby J.A."/>
            <person name="Tidwell J."/>
            <person name="Bellgard S.E."/>
            <person name="Bellgard M.I."/>
        </authorList>
    </citation>
    <scope>NUCLEOTIDE SEQUENCE</scope>
    <source>
        <tissue evidence="1">Shoot tissue taken approximately 20 cm above the soil surface</tissue>
    </source>
</reference>
<organism evidence="1">
    <name type="scientific">Arundo donax</name>
    <name type="common">Giant reed</name>
    <name type="synonym">Donax arundinaceus</name>
    <dbReference type="NCBI Taxonomy" id="35708"/>
    <lineage>
        <taxon>Eukaryota</taxon>
        <taxon>Viridiplantae</taxon>
        <taxon>Streptophyta</taxon>
        <taxon>Embryophyta</taxon>
        <taxon>Tracheophyta</taxon>
        <taxon>Spermatophyta</taxon>
        <taxon>Magnoliopsida</taxon>
        <taxon>Liliopsida</taxon>
        <taxon>Poales</taxon>
        <taxon>Poaceae</taxon>
        <taxon>PACMAD clade</taxon>
        <taxon>Arundinoideae</taxon>
        <taxon>Arundineae</taxon>
        <taxon>Arundo</taxon>
    </lineage>
</organism>
<protein>
    <submittedName>
        <fullName evidence="1">Uncharacterized protein</fullName>
    </submittedName>
</protein>
<dbReference type="EMBL" id="GBRH01264400">
    <property type="protein sequence ID" value="JAD33495.1"/>
    <property type="molecule type" value="Transcribed_RNA"/>
</dbReference>
<sequence length="46" mass="5132">MVRLHTTTSYDLMMQVSLPLIQPTIVSSSGWSILTEVTTLFLLHGL</sequence>
<accession>A0A0A8Z9S4</accession>
<proteinExistence type="predicted"/>
<name>A0A0A8Z9S4_ARUDO</name>
<reference evidence="1" key="1">
    <citation type="submission" date="2014-09" db="EMBL/GenBank/DDBJ databases">
        <authorList>
            <person name="Magalhaes I.L.F."/>
            <person name="Oliveira U."/>
            <person name="Santos F.R."/>
            <person name="Vidigal T.H.D.A."/>
            <person name="Brescovit A.D."/>
            <person name="Santos A.J."/>
        </authorList>
    </citation>
    <scope>NUCLEOTIDE SEQUENCE</scope>
    <source>
        <tissue evidence="1">Shoot tissue taken approximately 20 cm above the soil surface</tissue>
    </source>
</reference>